<keyword evidence="4" id="KW-0539">Nucleus</keyword>
<dbReference type="Proteomes" id="UP001174694">
    <property type="component" value="Unassembled WGS sequence"/>
</dbReference>
<dbReference type="InterPro" id="IPR016024">
    <property type="entry name" value="ARM-type_fold"/>
</dbReference>
<gene>
    <name evidence="6" type="ORF">NKR23_g2274</name>
</gene>
<sequence>MSEFGGLEALQALHRDLVAVSEHRFESLDALSQALDAHAEHFEKFLDKTARSAASREAVNTGKIKVGDDEYSINKEFQDIALQLADEVDLDEVQAARLLLESQGDQITLGRSLLECGVIRFHQQRVYLLDCMRLCVKLSNDEDLENELQDSFGLFVTRHVFGAALPGQPPPSPERKIVPKSMVAMQSIRAWLQKLSDRLTTASVVYQANGVRPPEVQETIEYSRISLIQQHELVAFIICAAIEKRHAETKDFEGFLQLLKKLDRYDHLLVHLFPVLGAYINMFGSTEGIGDLQQARALNKIISKQTDDETWALPYLQAAARAWWIIEYSGWYLDDGPAGAAIEGIDIDEEDKERSKQFGEALKDGAFDFILAVAADVRTPEWQDPARLGIRQWLQRKTPSLSSDSNARFSDFFQKCFMMQLEVFVEGFISNLPDVLRKLRVEEDEQRQLSQTHEQDLDLERFLLIIAYSYEGRPEATETFWADPDSNLAGFMHWASRRASTPLVSAFCEMLLSVSENDECATYAHEFLLDEGLHSSGKMRKTLSLTWNQVFKELQFFSNKIRERPTPPQSHLYRGGKPTSEQAETEPESAMMLECYLRLITKLSSQSDAAKKYLLKEKEKDNFSLIEVLYQLASSSVPARLRACAFYALKALMSRKSRDEGYIMWKFLDAYMTGHFYVPQSQGRLPMAAQHQSPSIFIQEIFNEIAVGFEEPNAFIQFLLTLVSPVDESDPLNGTLPFPEDLGSSFRMPGIDPYVDYVLGHVFSLKSKDLQDVTHLRMLRLSCLQFALICLETFSEDLIVIGNETNIAVDAVISTTDLATYVRLHPFARVMEWMFNDRVMDALFSTIHEDATEIGSATPDSPLIMGVLRAVEVITLVLDLQNTYLDLVRPIVKLHNRHRREPVANAVYASFEDGMMNHLNLVVDLGRYCGLGHPSLTHACLKLLERISASSRIAAAWNPGPGRQAHRNKAIVALEADGEADSIAGSFIAELIAPLDLAREVDSPNYMTKIFILDFLFACLRATPDQPTIAHLLLGFKCGLNTLSVEPDGDFDARTSLFHNLLRVLLETPFGDELLGMRQWMVSLKSKIMRVLQILWRSPLSSAIILSELRDNDFIFHLLIREVAIQPSLTWDGEILSGPEFLLTDGSMAFISFLSLRAIAFEYMAIELCSVSQNRLPNLKRRIFDALNGQLKGDDNESISVPSVFDLFDFLPSEAQWDVPPPQFVFYRDLDLRTCLEEDADANSVYNIDKVKEILLLKRSETRESGIVVSQQDAAAIDKEEALLLEYLVFSNRQKQMVSYRLGVLKSWTNLLLVMFESNEFKGSAKVSFLLQALQAILPSLESYSSDSPEEAFELAKLAKILLFKMDFSSASSNEQDTHAVGNLISDKLFQLFQICLHAIGKWAGNSELRAVYYSICYRYLTGIVDKGEGFLPGRQKTLKSIHLYGERLFNVLCDDAYGSDPRCQTAALILLGAFINLGRVEDDTQVVEMLNRLNFIGVLVDSLKTVLQEWLDIIRTGDIDQQQFWTAKLSLLLQLCQSREGAKHVLQANLFRSIELSGLFAADPELEIDPTNATALEKHYALLVRVTRIIGAAIMSRGSHNVLQGRRFLTEHRMLVMHVLKRSAGISSGRLSKDLEDRVEDLADAFMVLITATDFLEFEEQQAPVEKKHTSLMFH</sequence>
<evidence type="ECO:0000256" key="1">
    <source>
        <dbReference type="ARBA" id="ARBA00004123"/>
    </source>
</evidence>
<dbReference type="GO" id="GO:0044611">
    <property type="term" value="C:nuclear pore inner ring"/>
    <property type="evidence" value="ECO:0007669"/>
    <property type="project" value="TreeGrafter"/>
</dbReference>
<keyword evidence="3" id="KW-0813">Transport</keyword>
<evidence type="ECO:0000256" key="4">
    <source>
        <dbReference type="ARBA" id="ARBA00023242"/>
    </source>
</evidence>
<dbReference type="SUPFAM" id="SSF48371">
    <property type="entry name" value="ARM repeat"/>
    <property type="match status" value="1"/>
</dbReference>
<evidence type="ECO:0000256" key="5">
    <source>
        <dbReference type="SAM" id="MobiDB-lite"/>
    </source>
</evidence>
<dbReference type="PANTHER" id="PTHR31344">
    <property type="entry name" value="NUCLEAR PORE COMPLEX PROTEIN NUP205"/>
    <property type="match status" value="1"/>
</dbReference>
<evidence type="ECO:0000313" key="7">
    <source>
        <dbReference type="Proteomes" id="UP001174694"/>
    </source>
</evidence>
<dbReference type="GO" id="GO:0017056">
    <property type="term" value="F:structural constituent of nuclear pore"/>
    <property type="evidence" value="ECO:0007669"/>
    <property type="project" value="TreeGrafter"/>
</dbReference>
<protein>
    <submittedName>
        <fullName evidence="6">Nuclear pore complex subunit</fullName>
    </submittedName>
</protein>
<organism evidence="6 7">
    <name type="scientific">Pleurostoma richardsiae</name>
    <dbReference type="NCBI Taxonomy" id="41990"/>
    <lineage>
        <taxon>Eukaryota</taxon>
        <taxon>Fungi</taxon>
        <taxon>Dikarya</taxon>
        <taxon>Ascomycota</taxon>
        <taxon>Pezizomycotina</taxon>
        <taxon>Sordariomycetes</taxon>
        <taxon>Sordariomycetidae</taxon>
        <taxon>Calosphaeriales</taxon>
        <taxon>Pleurostomataceae</taxon>
        <taxon>Pleurostoma</taxon>
    </lineage>
</organism>
<dbReference type="GO" id="GO:0006999">
    <property type="term" value="P:nuclear pore organization"/>
    <property type="evidence" value="ECO:0007669"/>
    <property type="project" value="TreeGrafter"/>
</dbReference>
<evidence type="ECO:0000313" key="6">
    <source>
        <dbReference type="EMBL" id="KAJ9154830.1"/>
    </source>
</evidence>
<comment type="caution">
    <text evidence="6">The sequence shown here is derived from an EMBL/GenBank/DDBJ whole genome shotgun (WGS) entry which is preliminary data.</text>
</comment>
<dbReference type="PANTHER" id="PTHR31344:SF0">
    <property type="entry name" value="NUCLEAR PORE COMPLEX PROTEIN NUP205"/>
    <property type="match status" value="1"/>
</dbReference>
<evidence type="ECO:0000256" key="2">
    <source>
        <dbReference type="ARBA" id="ARBA00005892"/>
    </source>
</evidence>
<proteinExistence type="inferred from homology"/>
<dbReference type="InterPro" id="IPR021827">
    <property type="entry name" value="Nup186/Nup192/Nup205"/>
</dbReference>
<feature type="region of interest" description="Disordered" evidence="5">
    <location>
        <begin position="565"/>
        <end position="586"/>
    </location>
</feature>
<reference evidence="6" key="1">
    <citation type="submission" date="2022-07" db="EMBL/GenBank/DDBJ databases">
        <title>Fungi with potential for degradation of polypropylene.</title>
        <authorList>
            <person name="Gostincar C."/>
        </authorList>
    </citation>
    <scope>NUCLEOTIDE SEQUENCE</scope>
    <source>
        <strain evidence="6">EXF-13308</strain>
    </source>
</reference>
<evidence type="ECO:0000256" key="3">
    <source>
        <dbReference type="ARBA" id="ARBA00022448"/>
    </source>
</evidence>
<comment type="similarity">
    <text evidence="2">Belongs to the NUP186/NUP192/NUP205 family.</text>
</comment>
<dbReference type="EMBL" id="JANBVO010000004">
    <property type="protein sequence ID" value="KAJ9154830.1"/>
    <property type="molecule type" value="Genomic_DNA"/>
</dbReference>
<dbReference type="Pfam" id="PF11894">
    <property type="entry name" value="Nup192"/>
    <property type="match status" value="1"/>
</dbReference>
<keyword evidence="7" id="KW-1185">Reference proteome</keyword>
<comment type="subcellular location">
    <subcellularLocation>
        <location evidence="1">Nucleus</location>
    </subcellularLocation>
</comment>
<accession>A0AA38S208</accession>
<name>A0AA38S208_9PEZI</name>